<dbReference type="AlphaFoldDB" id="A0A917H0X3"/>
<comment type="caution">
    <text evidence="1">The sequence shown here is derived from an EMBL/GenBank/DDBJ whole genome shotgun (WGS) entry which is preliminary data.</text>
</comment>
<evidence type="ECO:0000313" key="2">
    <source>
        <dbReference type="Proteomes" id="UP000622860"/>
    </source>
</evidence>
<dbReference type="Proteomes" id="UP000622860">
    <property type="component" value="Unassembled WGS sequence"/>
</dbReference>
<keyword evidence="2" id="KW-1185">Reference proteome</keyword>
<sequence length="68" mass="7538">MDAIPSISKTTPIETIINTINIPVTHTTSLNIDDDITEKIAASTKVITAMVKLNLIDLFMCDFILYLK</sequence>
<organism evidence="1 2">
    <name type="scientific">Virgibacillus oceani</name>
    <dbReference type="NCBI Taxonomy" id="1479511"/>
    <lineage>
        <taxon>Bacteria</taxon>
        <taxon>Bacillati</taxon>
        <taxon>Bacillota</taxon>
        <taxon>Bacilli</taxon>
        <taxon>Bacillales</taxon>
        <taxon>Bacillaceae</taxon>
        <taxon>Virgibacillus</taxon>
    </lineage>
</organism>
<accession>A0A917H0X3</accession>
<reference evidence="1" key="2">
    <citation type="submission" date="2020-09" db="EMBL/GenBank/DDBJ databases">
        <authorList>
            <person name="Sun Q."/>
            <person name="Zhou Y."/>
        </authorList>
    </citation>
    <scope>NUCLEOTIDE SEQUENCE</scope>
    <source>
        <strain evidence="1">CGMCC 1.12754</strain>
    </source>
</reference>
<protein>
    <submittedName>
        <fullName evidence="1">Uncharacterized protein</fullName>
    </submittedName>
</protein>
<name>A0A917H0X3_9BACI</name>
<proteinExistence type="predicted"/>
<gene>
    <name evidence="1" type="ORF">GCM10011398_04370</name>
</gene>
<reference evidence="1" key="1">
    <citation type="journal article" date="2014" name="Int. J. Syst. Evol. Microbiol.">
        <title>Complete genome sequence of Corynebacterium casei LMG S-19264T (=DSM 44701T), isolated from a smear-ripened cheese.</title>
        <authorList>
            <consortium name="US DOE Joint Genome Institute (JGI-PGF)"/>
            <person name="Walter F."/>
            <person name="Albersmeier A."/>
            <person name="Kalinowski J."/>
            <person name="Ruckert C."/>
        </authorList>
    </citation>
    <scope>NUCLEOTIDE SEQUENCE</scope>
    <source>
        <strain evidence="1">CGMCC 1.12754</strain>
    </source>
</reference>
<dbReference type="EMBL" id="BMFR01000001">
    <property type="protein sequence ID" value="GGG63999.1"/>
    <property type="molecule type" value="Genomic_DNA"/>
</dbReference>
<evidence type="ECO:0000313" key="1">
    <source>
        <dbReference type="EMBL" id="GGG63999.1"/>
    </source>
</evidence>